<feature type="domain" description="Rab-GAP TBC" evidence="6">
    <location>
        <begin position="314"/>
        <end position="538"/>
    </location>
</feature>
<feature type="region of interest" description="Disordered" evidence="5">
    <location>
        <begin position="922"/>
        <end position="955"/>
    </location>
</feature>
<feature type="compositionally biased region" description="Low complexity" evidence="5">
    <location>
        <begin position="1182"/>
        <end position="1192"/>
    </location>
</feature>
<gene>
    <name evidence="8" type="ORF">PF011_g5785</name>
</gene>
<dbReference type="CDD" id="cd20788">
    <property type="entry name" value="TBC1D23_C-like"/>
    <property type="match status" value="1"/>
</dbReference>
<dbReference type="Gene3D" id="3.40.250.10">
    <property type="entry name" value="Rhodanese-like domain"/>
    <property type="match status" value="1"/>
</dbReference>
<dbReference type="InterPro" id="IPR036873">
    <property type="entry name" value="Rhodanese-like_dom_sf"/>
</dbReference>
<dbReference type="PROSITE" id="PS50206">
    <property type="entry name" value="RHODANESE_3"/>
    <property type="match status" value="1"/>
</dbReference>
<dbReference type="SUPFAM" id="SSF52821">
    <property type="entry name" value="Rhodanese/Cell cycle control phosphatase"/>
    <property type="match status" value="1"/>
</dbReference>
<accession>A0A6A3LJH4</accession>
<evidence type="ECO:0000313" key="8">
    <source>
        <dbReference type="EMBL" id="KAE9019546.1"/>
    </source>
</evidence>
<proteinExistence type="predicted"/>
<feature type="compositionally biased region" description="Polar residues" evidence="5">
    <location>
        <begin position="939"/>
        <end position="950"/>
    </location>
</feature>
<feature type="compositionally biased region" description="Acidic residues" evidence="5">
    <location>
        <begin position="1161"/>
        <end position="1171"/>
    </location>
</feature>
<feature type="compositionally biased region" description="Polar residues" evidence="5">
    <location>
        <begin position="1125"/>
        <end position="1134"/>
    </location>
</feature>
<feature type="compositionally biased region" description="Low complexity" evidence="5">
    <location>
        <begin position="106"/>
        <end position="116"/>
    </location>
</feature>
<dbReference type="GO" id="GO:0005829">
    <property type="term" value="C:cytosol"/>
    <property type="evidence" value="ECO:0007669"/>
    <property type="project" value="GOC"/>
</dbReference>
<dbReference type="InterPro" id="IPR039755">
    <property type="entry name" value="TBC1D23"/>
</dbReference>
<feature type="region of interest" description="Disordered" evidence="5">
    <location>
        <begin position="70"/>
        <end position="162"/>
    </location>
</feature>
<sequence length="1346" mass="144239">MSASDFDDIFGDDVKMDATTAPTLTNVNLDDDELLGGDTAGKVTKSISEQPAEGSNWAQIGSQEQDEFLSWLDDGGSSKPTPTTETSLPEKLRPSAEVAPPPAPVVPTVASTFDSVSLDDNDDFDRMLESGSAQTSPSVSENTPAATVNENDDGDDDLDRMLNAPTSQASSEMLAPAATVGMQANNSMSERDDLDRMLESANAQASFDAPNLASTGISLDDDDDDDFEKIVQNAGKHSGANIFVPATSGSISLDDDDEDDLERIVQKANKQDNASGSRENSSSSLQIKSQVQAHLKAQKIDVPAVRQVFLETGKLPAGSRLAVWQRAVQPGAADSASMYAVQTTSRSLPNQALLRKEVETLCSRIFSSAAHAQILSEVGDSMRGTHLLFIDSAETLLTHLCTQLDIDYMSGMAFTFAPLLLASGSEPLHPETVETLAATCRRFLPHLGKNMPLHSSATGRRPLLKRMLLYHAPRLASHLHDHFPTWNHAPPGEYDGTKGSGAIPDSWLASFFEGEGIVSDPANFDFLLSVWDCSMLLDAFSSNESAPLTTACFITLYGIINSEKALLRMEGEQLRHCMASTVAETLLRGEVTKNQVFVKGICQLMDATPPCFTSKLRRAGVPPPPAVETEAEKSIDVATSAASNNGFGMNTLLSASTQGLKDVSNMMIDMPVKLMIDMPVKLFTMVPMNPMAALSSPTSNSLTDSPETQQLFYLHVQAMEVAAVSATLECSEVIPSVFGGITGHETGSLRYFIIDCRGMEEMRGGQVPTAFHINPDEVSDSAVLDQVLATLGPLKNAGVHICVMGHGYAHIAEELRQFQQKEGVASASPFALSEGFLETYANDQSRVQSIIDFLLKHEFPRVSVLEGGYSAAHGHLFRSHSLTVDDLADHDTPSCKFCQHDRSMEAVHPAASGDVLYASNAKDKKESMHEGDHGLAPNARTTSSRTSEAPSSIGMDDSGFTDINLSPAAANAKSPPGGSYYSSFAGAFKSGSKTLLSPTMDGTKWLLKKSAATTAEFANAAVSMGNMGTKNRTGSMQGAAAVGKAPDAAVKDTKPAMPNLNKFRNSLAAIGSESLDMLKKVESAMEHAVEQAAVATTTTTAKVRVPFPSAILPSSKDAAPATVKSPPTSVTGASTPPAPRASLSSDPAHSKFFHQSTDEMFTIDDDDDDEDHEGHFVQGEGSNSRTSSSTSSFVRDSPVAGGGIGPAHEVIKDHVGDLEKGMTVSRMQMSPCVSSPFFACYKKKAPTVNAGAASHSSMHPRRIVVMENHLVVLKSATRNEDMFIVKSCHPLSHITRMTCLKKNALMVSIYYKWKADDGQIIERRNSYEVQQRDDFIKAVKSTMDKM</sequence>
<evidence type="ECO:0000256" key="4">
    <source>
        <dbReference type="ARBA" id="ARBA00023034"/>
    </source>
</evidence>
<feature type="domain" description="Rhodanese" evidence="7">
    <location>
        <begin position="750"/>
        <end position="878"/>
    </location>
</feature>
<evidence type="ECO:0000259" key="6">
    <source>
        <dbReference type="PROSITE" id="PS50086"/>
    </source>
</evidence>
<reference evidence="8 9" key="1">
    <citation type="submission" date="2018-09" db="EMBL/GenBank/DDBJ databases">
        <title>Genomic investigation of the strawberry pathogen Phytophthora fragariae indicates pathogenicity is determined by transcriptional variation in three key races.</title>
        <authorList>
            <person name="Adams T.M."/>
            <person name="Armitage A.D."/>
            <person name="Sobczyk M.K."/>
            <person name="Bates H.J."/>
            <person name="Dunwell J.M."/>
            <person name="Nellist C.F."/>
            <person name="Harrison R.J."/>
        </authorList>
    </citation>
    <scope>NUCLEOTIDE SEQUENCE [LARGE SCALE GENOMIC DNA]</scope>
    <source>
        <strain evidence="8 9">SCRP245</strain>
    </source>
</reference>
<dbReference type="Proteomes" id="UP000460718">
    <property type="component" value="Unassembled WGS sequence"/>
</dbReference>
<evidence type="ECO:0000256" key="5">
    <source>
        <dbReference type="SAM" id="MobiDB-lite"/>
    </source>
</evidence>
<dbReference type="InterPro" id="IPR001763">
    <property type="entry name" value="Rhodanese-like_dom"/>
</dbReference>
<evidence type="ECO:0000256" key="1">
    <source>
        <dbReference type="ARBA" id="ARBA00004601"/>
    </source>
</evidence>
<dbReference type="GO" id="GO:0005802">
    <property type="term" value="C:trans-Golgi network"/>
    <property type="evidence" value="ECO:0007669"/>
    <property type="project" value="TreeGrafter"/>
</dbReference>
<feature type="compositionally biased region" description="Polar residues" evidence="5">
    <location>
        <begin position="78"/>
        <end position="87"/>
    </location>
</feature>
<protein>
    <recommendedName>
        <fullName evidence="2">TBC1 domain family member 23</fullName>
    </recommendedName>
</protein>
<comment type="subcellular location">
    <subcellularLocation>
        <location evidence="1">Golgi apparatus</location>
        <location evidence="1">trans-Golgi network</location>
    </subcellularLocation>
</comment>
<dbReference type="InterPro" id="IPR000195">
    <property type="entry name" value="Rab-GAP-TBC_dom"/>
</dbReference>
<dbReference type="GO" id="GO:0099041">
    <property type="term" value="P:vesicle tethering to Golgi"/>
    <property type="evidence" value="ECO:0007669"/>
    <property type="project" value="TreeGrafter"/>
</dbReference>
<feature type="compositionally biased region" description="Polar residues" evidence="5">
    <location>
        <begin position="131"/>
        <end position="149"/>
    </location>
</feature>
<organism evidence="8 9">
    <name type="scientific">Phytophthora fragariae</name>
    <dbReference type="NCBI Taxonomy" id="53985"/>
    <lineage>
        <taxon>Eukaryota</taxon>
        <taxon>Sar</taxon>
        <taxon>Stramenopiles</taxon>
        <taxon>Oomycota</taxon>
        <taxon>Peronosporomycetes</taxon>
        <taxon>Peronosporales</taxon>
        <taxon>Peronosporaceae</taxon>
        <taxon>Phytophthora</taxon>
    </lineage>
</organism>
<dbReference type="PANTHER" id="PTHR13297">
    <property type="entry name" value="TBC1 DOMAIN FAMILY MEMBER 23-RELATED"/>
    <property type="match status" value="1"/>
</dbReference>
<keyword evidence="4" id="KW-0333">Golgi apparatus</keyword>
<feature type="compositionally biased region" description="Polar residues" evidence="5">
    <location>
        <begin position="1142"/>
        <end position="1159"/>
    </location>
</feature>
<dbReference type="PANTHER" id="PTHR13297:SF5">
    <property type="entry name" value="TBC1 DOMAIN FAMILY MEMBER 23"/>
    <property type="match status" value="1"/>
</dbReference>
<comment type="caution">
    <text evidence="8">The sequence shown here is derived from an EMBL/GenBank/DDBJ whole genome shotgun (WGS) entry which is preliminary data.</text>
</comment>
<evidence type="ECO:0000256" key="2">
    <source>
        <dbReference type="ARBA" id="ARBA00014207"/>
    </source>
</evidence>
<dbReference type="PROSITE" id="PS50086">
    <property type="entry name" value="TBC_RABGAP"/>
    <property type="match status" value="1"/>
</dbReference>
<evidence type="ECO:0000259" key="7">
    <source>
        <dbReference type="PROSITE" id="PS50206"/>
    </source>
</evidence>
<keyword evidence="3" id="KW-0217">Developmental protein</keyword>
<evidence type="ECO:0000313" key="9">
    <source>
        <dbReference type="Proteomes" id="UP000460718"/>
    </source>
</evidence>
<feature type="region of interest" description="Disordered" evidence="5">
    <location>
        <begin position="1111"/>
        <end position="1208"/>
    </location>
</feature>
<dbReference type="GO" id="GO:0042147">
    <property type="term" value="P:retrograde transport, endosome to Golgi"/>
    <property type="evidence" value="ECO:0007669"/>
    <property type="project" value="InterPro"/>
</dbReference>
<evidence type="ECO:0000256" key="3">
    <source>
        <dbReference type="ARBA" id="ARBA00022473"/>
    </source>
</evidence>
<feature type="compositionally biased region" description="Basic and acidic residues" evidence="5">
    <location>
        <begin position="922"/>
        <end position="933"/>
    </location>
</feature>
<name>A0A6A3LJH4_9STRA</name>
<dbReference type="EMBL" id="QXFW01000233">
    <property type="protein sequence ID" value="KAE9019546.1"/>
    <property type="molecule type" value="Genomic_DNA"/>
</dbReference>